<dbReference type="InterPro" id="IPR023393">
    <property type="entry name" value="START-like_dom_sf"/>
</dbReference>
<name>A0AAD5P2L4_ACENE</name>
<comment type="caution">
    <text evidence="1">The sequence shown here is derived from an EMBL/GenBank/DDBJ whole genome shotgun (WGS) entry which is preliminary data.</text>
</comment>
<dbReference type="GO" id="GO:0005634">
    <property type="term" value="C:nucleus"/>
    <property type="evidence" value="ECO:0007669"/>
    <property type="project" value="TreeGrafter"/>
</dbReference>
<dbReference type="Gene3D" id="3.30.530.20">
    <property type="match status" value="1"/>
</dbReference>
<dbReference type="PANTHER" id="PTHR31213">
    <property type="entry name" value="OS08G0374000 PROTEIN-RELATED"/>
    <property type="match status" value="1"/>
</dbReference>
<proteinExistence type="predicted"/>
<dbReference type="GO" id="GO:0009738">
    <property type="term" value="P:abscisic acid-activated signaling pathway"/>
    <property type="evidence" value="ECO:0007669"/>
    <property type="project" value="TreeGrafter"/>
</dbReference>
<accession>A0AAD5P2L4</accession>
<keyword evidence="2" id="KW-1185">Reference proteome</keyword>
<evidence type="ECO:0000313" key="2">
    <source>
        <dbReference type="Proteomes" id="UP001064489"/>
    </source>
</evidence>
<dbReference type="GO" id="GO:0004864">
    <property type="term" value="F:protein phosphatase inhibitor activity"/>
    <property type="evidence" value="ECO:0007669"/>
    <property type="project" value="TreeGrafter"/>
</dbReference>
<dbReference type="EMBL" id="JAJSOW010000003">
    <property type="protein sequence ID" value="KAI9196194.1"/>
    <property type="molecule type" value="Genomic_DNA"/>
</dbReference>
<sequence>MERSEEVGCIKQANFYEGDVHMITGGYMRHRIDDLDKDNFLFKYSLIERDVLGDKIESVVYAAKFEATSDGGCLLRLLLNSM</sequence>
<dbReference type="AlphaFoldDB" id="A0AAD5P2L4"/>
<dbReference type="GO" id="GO:0005737">
    <property type="term" value="C:cytoplasm"/>
    <property type="evidence" value="ECO:0007669"/>
    <property type="project" value="TreeGrafter"/>
</dbReference>
<dbReference type="Proteomes" id="UP001064489">
    <property type="component" value="Chromosome 1"/>
</dbReference>
<reference evidence="1" key="2">
    <citation type="submission" date="2023-02" db="EMBL/GenBank/DDBJ databases">
        <authorList>
            <person name="Swenson N.G."/>
            <person name="Wegrzyn J.L."/>
            <person name="Mcevoy S.L."/>
        </authorList>
    </citation>
    <scope>NUCLEOTIDE SEQUENCE</scope>
    <source>
        <strain evidence="1">91603</strain>
        <tissue evidence="1">Leaf</tissue>
    </source>
</reference>
<dbReference type="SUPFAM" id="SSF55961">
    <property type="entry name" value="Bet v1-like"/>
    <property type="match status" value="1"/>
</dbReference>
<organism evidence="1 2">
    <name type="scientific">Acer negundo</name>
    <name type="common">Box elder</name>
    <dbReference type="NCBI Taxonomy" id="4023"/>
    <lineage>
        <taxon>Eukaryota</taxon>
        <taxon>Viridiplantae</taxon>
        <taxon>Streptophyta</taxon>
        <taxon>Embryophyta</taxon>
        <taxon>Tracheophyta</taxon>
        <taxon>Spermatophyta</taxon>
        <taxon>Magnoliopsida</taxon>
        <taxon>eudicotyledons</taxon>
        <taxon>Gunneridae</taxon>
        <taxon>Pentapetalae</taxon>
        <taxon>rosids</taxon>
        <taxon>malvids</taxon>
        <taxon>Sapindales</taxon>
        <taxon>Sapindaceae</taxon>
        <taxon>Hippocastanoideae</taxon>
        <taxon>Acereae</taxon>
        <taxon>Acer</taxon>
    </lineage>
</organism>
<protein>
    <recommendedName>
        <fullName evidence="3">Bet v I/Major latex protein domain-containing protein</fullName>
    </recommendedName>
</protein>
<evidence type="ECO:0000313" key="1">
    <source>
        <dbReference type="EMBL" id="KAI9196194.1"/>
    </source>
</evidence>
<evidence type="ECO:0008006" key="3">
    <source>
        <dbReference type="Google" id="ProtNLM"/>
    </source>
</evidence>
<dbReference type="GO" id="GO:0010427">
    <property type="term" value="F:abscisic acid binding"/>
    <property type="evidence" value="ECO:0007669"/>
    <property type="project" value="TreeGrafter"/>
</dbReference>
<gene>
    <name evidence="1" type="ORF">LWI28_021834</name>
</gene>
<dbReference type="InterPro" id="IPR050279">
    <property type="entry name" value="Plant_def-hormone_signal"/>
</dbReference>
<reference evidence="1" key="1">
    <citation type="journal article" date="2022" name="Plant J.">
        <title>Strategies of tolerance reflected in two North American maple genomes.</title>
        <authorList>
            <person name="McEvoy S.L."/>
            <person name="Sezen U.U."/>
            <person name="Trouern-Trend A."/>
            <person name="McMahon S.M."/>
            <person name="Schaberg P.G."/>
            <person name="Yang J."/>
            <person name="Wegrzyn J.L."/>
            <person name="Swenson N.G."/>
        </authorList>
    </citation>
    <scope>NUCLEOTIDE SEQUENCE</scope>
    <source>
        <strain evidence="1">91603</strain>
    </source>
</reference>
<dbReference type="GO" id="GO:0038023">
    <property type="term" value="F:signaling receptor activity"/>
    <property type="evidence" value="ECO:0007669"/>
    <property type="project" value="TreeGrafter"/>
</dbReference>
<dbReference type="PANTHER" id="PTHR31213:SF192">
    <property type="entry name" value="MAJOR ALLERGEN PRU AR 1-LIKE"/>
    <property type="match status" value="1"/>
</dbReference>